<name>A0AAE1VFZ3_9SOLA</name>
<protein>
    <submittedName>
        <fullName evidence="1">Uncharacterized protein</fullName>
    </submittedName>
</protein>
<organism evidence="1 2">
    <name type="scientific">Anisodus tanguticus</name>
    <dbReference type="NCBI Taxonomy" id="243964"/>
    <lineage>
        <taxon>Eukaryota</taxon>
        <taxon>Viridiplantae</taxon>
        <taxon>Streptophyta</taxon>
        <taxon>Embryophyta</taxon>
        <taxon>Tracheophyta</taxon>
        <taxon>Spermatophyta</taxon>
        <taxon>Magnoliopsida</taxon>
        <taxon>eudicotyledons</taxon>
        <taxon>Gunneridae</taxon>
        <taxon>Pentapetalae</taxon>
        <taxon>asterids</taxon>
        <taxon>lamiids</taxon>
        <taxon>Solanales</taxon>
        <taxon>Solanaceae</taxon>
        <taxon>Solanoideae</taxon>
        <taxon>Hyoscyameae</taxon>
        <taxon>Anisodus</taxon>
    </lineage>
</organism>
<dbReference type="Proteomes" id="UP001291623">
    <property type="component" value="Unassembled WGS sequence"/>
</dbReference>
<proteinExistence type="predicted"/>
<comment type="caution">
    <text evidence="1">The sequence shown here is derived from an EMBL/GenBank/DDBJ whole genome shotgun (WGS) entry which is preliminary data.</text>
</comment>
<gene>
    <name evidence="1" type="ORF">RND71_011329</name>
</gene>
<accession>A0AAE1VFZ3</accession>
<reference evidence="1" key="1">
    <citation type="submission" date="2023-12" db="EMBL/GenBank/DDBJ databases">
        <title>Genome assembly of Anisodus tanguticus.</title>
        <authorList>
            <person name="Wang Y.-J."/>
        </authorList>
    </citation>
    <scope>NUCLEOTIDE SEQUENCE</scope>
    <source>
        <strain evidence="1">KB-2021</strain>
        <tissue evidence="1">Leaf</tissue>
    </source>
</reference>
<evidence type="ECO:0000313" key="1">
    <source>
        <dbReference type="EMBL" id="KAK4367537.1"/>
    </source>
</evidence>
<evidence type="ECO:0000313" key="2">
    <source>
        <dbReference type="Proteomes" id="UP001291623"/>
    </source>
</evidence>
<dbReference type="AlphaFoldDB" id="A0AAE1VFZ3"/>
<keyword evidence="2" id="KW-1185">Reference proteome</keyword>
<dbReference type="EMBL" id="JAVYJV010000006">
    <property type="protein sequence ID" value="KAK4367537.1"/>
    <property type="molecule type" value="Genomic_DNA"/>
</dbReference>
<sequence length="76" mass="8195">MLNSFPECLPSLLDELSASADWLLPVKKPGSLGEDNGASLDNISTTDDMLGLSSGLCCTHNRPTWTDLCTSDRCTY</sequence>